<dbReference type="EMBL" id="BAHD01000016">
    <property type="protein sequence ID" value="GAB95132.1"/>
    <property type="molecule type" value="Genomic_DNA"/>
</dbReference>
<dbReference type="AlphaFoldDB" id="K6WSP8"/>
<dbReference type="Proteomes" id="UP000008366">
    <property type="component" value="Unassembled WGS sequence"/>
</dbReference>
<sequence>MVEPSTLCTGSPFLRMTLRAKASPASGALPREGRAVRARAALVVDRTCDGRVQEARHVYHGAAQTRWRELMSDTCERASGTVAQHSVLWTPTHTDANDDEGPAGRLDTLRR</sequence>
<dbReference type="STRING" id="1184609.KILIM_016_00720"/>
<evidence type="ECO:0000313" key="2">
    <source>
        <dbReference type="EMBL" id="GAB95132.1"/>
    </source>
</evidence>
<protein>
    <submittedName>
        <fullName evidence="2">Uncharacterized protein</fullName>
    </submittedName>
</protein>
<name>K6WSP8_9MICO</name>
<reference evidence="2 3" key="1">
    <citation type="submission" date="2012-08" db="EMBL/GenBank/DDBJ databases">
        <title>Whole genome shotgun sequence of Kineosphaera limosa NBRC 100340.</title>
        <authorList>
            <person name="Yoshida I."/>
            <person name="Isaki S."/>
            <person name="Hosoyama A."/>
            <person name="Tsuchikane K."/>
            <person name="Katsumata H."/>
            <person name="Ando Y."/>
            <person name="Ohji S."/>
            <person name="Hamada M."/>
            <person name="Tamura T."/>
            <person name="Yamazoe A."/>
            <person name="Yamazaki S."/>
            <person name="Fujita N."/>
        </authorList>
    </citation>
    <scope>NUCLEOTIDE SEQUENCE [LARGE SCALE GENOMIC DNA]</scope>
    <source>
        <strain evidence="2 3">NBRC 100340</strain>
    </source>
</reference>
<proteinExistence type="predicted"/>
<gene>
    <name evidence="2" type="ORF">KILIM_016_00720</name>
</gene>
<accession>K6WSP8</accession>
<evidence type="ECO:0000256" key="1">
    <source>
        <dbReference type="SAM" id="MobiDB-lite"/>
    </source>
</evidence>
<feature type="region of interest" description="Disordered" evidence="1">
    <location>
        <begin position="86"/>
        <end position="111"/>
    </location>
</feature>
<evidence type="ECO:0000313" key="3">
    <source>
        <dbReference type="Proteomes" id="UP000008366"/>
    </source>
</evidence>
<keyword evidence="3" id="KW-1185">Reference proteome</keyword>
<organism evidence="2 3">
    <name type="scientific">Kineosphaera limosa NBRC 100340</name>
    <dbReference type="NCBI Taxonomy" id="1184609"/>
    <lineage>
        <taxon>Bacteria</taxon>
        <taxon>Bacillati</taxon>
        <taxon>Actinomycetota</taxon>
        <taxon>Actinomycetes</taxon>
        <taxon>Micrococcales</taxon>
        <taxon>Dermatophilaceae</taxon>
        <taxon>Kineosphaera</taxon>
    </lineage>
</organism>
<comment type="caution">
    <text evidence="2">The sequence shown here is derived from an EMBL/GenBank/DDBJ whole genome shotgun (WGS) entry which is preliminary data.</text>
</comment>